<reference evidence="3" key="1">
    <citation type="journal article" date="2020" name="Stud. Mycol.">
        <title>101 Dothideomycetes genomes: a test case for predicting lifestyles and emergence of pathogens.</title>
        <authorList>
            <person name="Haridas S."/>
            <person name="Albert R."/>
            <person name="Binder M."/>
            <person name="Bloem J."/>
            <person name="Labutti K."/>
            <person name="Salamov A."/>
            <person name="Andreopoulos B."/>
            <person name="Baker S."/>
            <person name="Barry K."/>
            <person name="Bills G."/>
            <person name="Bluhm B."/>
            <person name="Cannon C."/>
            <person name="Castanera R."/>
            <person name="Culley D."/>
            <person name="Daum C."/>
            <person name="Ezra D."/>
            <person name="Gonzalez J."/>
            <person name="Henrissat B."/>
            <person name="Kuo A."/>
            <person name="Liang C."/>
            <person name="Lipzen A."/>
            <person name="Lutzoni F."/>
            <person name="Magnuson J."/>
            <person name="Mondo S."/>
            <person name="Nolan M."/>
            <person name="Ohm R."/>
            <person name="Pangilinan J."/>
            <person name="Park H.-J."/>
            <person name="Ramirez L."/>
            <person name="Alfaro M."/>
            <person name="Sun H."/>
            <person name="Tritt A."/>
            <person name="Yoshinaga Y."/>
            <person name="Zwiers L.-H."/>
            <person name="Turgeon B."/>
            <person name="Goodwin S."/>
            <person name="Spatafora J."/>
            <person name="Crous P."/>
            <person name="Grigoriev I."/>
        </authorList>
    </citation>
    <scope>NUCLEOTIDE SEQUENCE</scope>
    <source>
        <strain evidence="3">CBS 260.36</strain>
    </source>
</reference>
<feature type="transmembrane region" description="Helical" evidence="1">
    <location>
        <begin position="502"/>
        <end position="526"/>
    </location>
</feature>
<sequence length="577" mass="66248">MIGDEYEKLPVNYDKRTDDLHSDFHKTGMAYQADGYPVRPDVAYEEQGEGHHLSRYDSANAMLLGEGHKPTNHTSIHGSLWSSWHRVTRMRRSALLRAIFNYPEPDLKLRNTAWLDGLRGLAAFEVFIFHYCDGWIDRTTAWGTGEYSQRIWYYLPFIRSTYNGGDAAVCLFFAISGYALSYRMLIQMRRGQHDQLLSSLSSSIFRRGIRLYTPVLAMTFILMITARLGLPRPAEYELAPTLLSELSSWYWSSVWLLLPLWKGLHWERAINRYDGGISWTIPMEYYGSIQVYTAILFLCRTRSILVRRALTLLWVAQRLSRDDWSAAQFLLGMTFADYHVDCELRRKARPEDRWDAEKEDSSWDGRLPPPKKLFLMGLFVFGLFLSGLPGVHWISKKDHQIHSRLFYDWITKPFAAAGLYDDYNIDRYIMCLASICIFVAIGQLTPLKKITEMRFVQYLGRISFGLYLCHVTVRAWLVPLKSACLGIAGVVSEQSPSTASNAQYVCAYIMMMIPATAINFIAAGLFERLLDRPSVNLGKTFEVWCLSLGQETAAEPLPLQVANGSLMRQPNMSERRD</sequence>
<proteinExistence type="predicted"/>
<feature type="transmembrane region" description="Helical" evidence="1">
    <location>
        <begin position="162"/>
        <end position="180"/>
    </location>
</feature>
<dbReference type="InterPro" id="IPR050879">
    <property type="entry name" value="Acyltransferase_3"/>
</dbReference>
<keyword evidence="1" id="KW-1133">Transmembrane helix</keyword>
<organism evidence="3 4">
    <name type="scientific">Myriangium duriaei CBS 260.36</name>
    <dbReference type="NCBI Taxonomy" id="1168546"/>
    <lineage>
        <taxon>Eukaryota</taxon>
        <taxon>Fungi</taxon>
        <taxon>Dikarya</taxon>
        <taxon>Ascomycota</taxon>
        <taxon>Pezizomycotina</taxon>
        <taxon>Dothideomycetes</taxon>
        <taxon>Dothideomycetidae</taxon>
        <taxon>Myriangiales</taxon>
        <taxon>Myriangiaceae</taxon>
        <taxon>Myriangium</taxon>
    </lineage>
</organism>
<dbReference type="InterPro" id="IPR002656">
    <property type="entry name" value="Acyl_transf_3_dom"/>
</dbReference>
<keyword evidence="1" id="KW-0812">Transmembrane</keyword>
<feature type="transmembrane region" description="Helical" evidence="1">
    <location>
        <begin position="458"/>
        <end position="477"/>
    </location>
</feature>
<feature type="transmembrane region" description="Helical" evidence="1">
    <location>
        <begin position="373"/>
        <end position="394"/>
    </location>
</feature>
<dbReference type="AlphaFoldDB" id="A0A9P4J9Y3"/>
<keyword evidence="4" id="KW-1185">Reference proteome</keyword>
<evidence type="ECO:0000256" key="1">
    <source>
        <dbReference type="SAM" id="Phobius"/>
    </source>
</evidence>
<keyword evidence="1" id="KW-0472">Membrane</keyword>
<dbReference type="Pfam" id="PF01757">
    <property type="entry name" value="Acyl_transf_3"/>
    <property type="match status" value="1"/>
</dbReference>
<name>A0A9P4J9Y3_9PEZI</name>
<dbReference type="PANTHER" id="PTHR23028:SF134">
    <property type="entry name" value="PUTATIVE (AFU_ORTHOLOGUE AFUA_4G08520)-RELATED"/>
    <property type="match status" value="1"/>
</dbReference>
<dbReference type="OrthoDB" id="5819582at2759"/>
<dbReference type="PANTHER" id="PTHR23028">
    <property type="entry name" value="ACETYLTRANSFERASE"/>
    <property type="match status" value="1"/>
</dbReference>
<evidence type="ECO:0000259" key="2">
    <source>
        <dbReference type="Pfam" id="PF01757"/>
    </source>
</evidence>
<evidence type="ECO:0000313" key="3">
    <source>
        <dbReference type="EMBL" id="KAF2158003.1"/>
    </source>
</evidence>
<evidence type="ECO:0000313" key="4">
    <source>
        <dbReference type="Proteomes" id="UP000799439"/>
    </source>
</evidence>
<accession>A0A9P4J9Y3</accession>
<dbReference type="Proteomes" id="UP000799439">
    <property type="component" value="Unassembled WGS sequence"/>
</dbReference>
<feature type="transmembrane region" description="Helical" evidence="1">
    <location>
        <begin position="427"/>
        <end position="446"/>
    </location>
</feature>
<feature type="transmembrane region" description="Helical" evidence="1">
    <location>
        <begin position="209"/>
        <end position="228"/>
    </location>
</feature>
<gene>
    <name evidence="3" type="ORF">K461DRAFT_274250</name>
</gene>
<feature type="domain" description="Acyltransferase 3" evidence="2">
    <location>
        <begin position="113"/>
        <end position="516"/>
    </location>
</feature>
<dbReference type="EMBL" id="ML996081">
    <property type="protein sequence ID" value="KAF2158003.1"/>
    <property type="molecule type" value="Genomic_DNA"/>
</dbReference>
<protein>
    <recommendedName>
        <fullName evidence="2">Acyltransferase 3 domain-containing protein</fullName>
    </recommendedName>
</protein>
<dbReference type="GO" id="GO:0016747">
    <property type="term" value="F:acyltransferase activity, transferring groups other than amino-acyl groups"/>
    <property type="evidence" value="ECO:0007669"/>
    <property type="project" value="InterPro"/>
</dbReference>
<comment type="caution">
    <text evidence="3">The sequence shown here is derived from an EMBL/GenBank/DDBJ whole genome shotgun (WGS) entry which is preliminary data.</text>
</comment>